<comment type="caution">
    <text evidence="11">The sequence shown here is derived from an EMBL/GenBank/DDBJ whole genome shotgun (WGS) entry which is preliminary data.</text>
</comment>
<evidence type="ECO:0000256" key="1">
    <source>
        <dbReference type="ARBA" id="ARBA00022614"/>
    </source>
</evidence>
<dbReference type="InterPro" id="IPR001245">
    <property type="entry name" value="Ser-Thr/Tyr_kinase_cat_dom"/>
</dbReference>
<dbReference type="InterPro" id="IPR011009">
    <property type="entry name" value="Kinase-like_dom_sf"/>
</dbReference>
<keyword evidence="6 9" id="KW-0472">Membrane</keyword>
<feature type="compositionally biased region" description="Polar residues" evidence="8">
    <location>
        <begin position="229"/>
        <end position="242"/>
    </location>
</feature>
<evidence type="ECO:0000256" key="3">
    <source>
        <dbReference type="ARBA" id="ARBA00022729"/>
    </source>
</evidence>
<gene>
    <name evidence="11" type="ORF">Cgig2_034018</name>
</gene>
<protein>
    <recommendedName>
        <fullName evidence="10">Protein kinase domain-containing protein</fullName>
    </recommendedName>
</protein>
<dbReference type="GO" id="GO:0012505">
    <property type="term" value="C:endomembrane system"/>
    <property type="evidence" value="ECO:0007669"/>
    <property type="project" value="UniProtKB-SubCell"/>
</dbReference>
<sequence>MFDDSGRKRMNCFRRINRSSSWIKLVLIVFVQANFMPCWSLNDEGIALLKFRESVVNDPFGGLSSWNEDAGETDHCSWFGIECSDDGHVVSLNLKNLSLKGTLAPELGNLLHIKSIILRNNSFCGSIPEDIGELKELEVLDLRYNNLSGQLPPVFGCDNLILLLDDNGRSGYLTPELKGHMVLSEVQTEEKHLTGVEVLPYTRHDSQPRDALHLHKRMLNRKLLAHHTPGTNSSQCKSQTKFLTRKGKLQRKSTETRPQLPPRHSHKSAQAPLPPARVSSTAPSQRRSPLPMDGLVFSSTGNPLSRPRSHAPHPPPPSAATPIHVPRPSPSLGSKAIPVIAAAAGGFASLVVVVGIYLWRSNKITNVAPWSTGLSGQLQKAFVTGIPSLKKSELETACEDFSNIIGPSSLGEIYKGTLSNGIEIAVISLPVTSAKGWSRNLERQFRKKIKTLSKVNHKNFVNLIGYCEEKKPFTRMLAFEYAPNGSLFEHLHIREAEHLDWGMRLRVMMGMAYCLEHMHQLTPPRTHPDFNSSSVNLSEDYAAKISDFCVLNEIAGSQLRPIGMECLSPSSATPESNVYSFGLVLLEMMTGRVPHSLRNNSLESWVSRFLRGEQRLEALVDPILGHFNPEQLERISEVIRKCLHPDRKQRPTMGDVTARLRDVTGIDRAQASPRLSPLWWAELEIGSVNGE</sequence>
<keyword evidence="5 9" id="KW-1133">Transmembrane helix</keyword>
<dbReference type="InterPro" id="IPR013210">
    <property type="entry name" value="LRR_N_plant-typ"/>
</dbReference>
<comment type="subcellular location">
    <subcellularLocation>
        <location evidence="7">Endomembrane system</location>
        <topology evidence="7">Single-pass type I membrane protein</topology>
    </subcellularLocation>
</comment>
<dbReference type="OrthoDB" id="291737at2759"/>
<dbReference type="FunFam" id="3.80.10.10:FF:000400">
    <property type="entry name" value="Nuclear pore complex protein NUP107"/>
    <property type="match status" value="1"/>
</dbReference>
<accession>A0A9Q1GTB9</accession>
<dbReference type="PROSITE" id="PS50011">
    <property type="entry name" value="PROTEIN_KINASE_DOM"/>
    <property type="match status" value="1"/>
</dbReference>
<dbReference type="GO" id="GO:0004672">
    <property type="term" value="F:protein kinase activity"/>
    <property type="evidence" value="ECO:0007669"/>
    <property type="project" value="InterPro"/>
</dbReference>
<dbReference type="Proteomes" id="UP001153076">
    <property type="component" value="Unassembled WGS sequence"/>
</dbReference>
<dbReference type="SUPFAM" id="SSF56112">
    <property type="entry name" value="Protein kinase-like (PK-like)"/>
    <property type="match status" value="1"/>
</dbReference>
<dbReference type="Gene3D" id="1.10.510.10">
    <property type="entry name" value="Transferase(Phosphotransferase) domain 1"/>
    <property type="match status" value="1"/>
</dbReference>
<dbReference type="InterPro" id="IPR032675">
    <property type="entry name" value="LRR_dom_sf"/>
</dbReference>
<feature type="domain" description="Protein kinase" evidence="10">
    <location>
        <begin position="399"/>
        <end position="675"/>
    </location>
</feature>
<feature type="compositionally biased region" description="Pro residues" evidence="8">
    <location>
        <begin position="312"/>
        <end position="327"/>
    </location>
</feature>
<evidence type="ECO:0000256" key="7">
    <source>
        <dbReference type="ARBA" id="ARBA00046288"/>
    </source>
</evidence>
<dbReference type="PANTHER" id="PTHR46084">
    <property type="entry name" value="PROTEIN MALE DISCOVERER 2"/>
    <property type="match status" value="1"/>
</dbReference>
<dbReference type="InterPro" id="IPR001611">
    <property type="entry name" value="Leu-rich_rpt"/>
</dbReference>
<organism evidence="11 12">
    <name type="scientific">Carnegiea gigantea</name>
    <dbReference type="NCBI Taxonomy" id="171969"/>
    <lineage>
        <taxon>Eukaryota</taxon>
        <taxon>Viridiplantae</taxon>
        <taxon>Streptophyta</taxon>
        <taxon>Embryophyta</taxon>
        <taxon>Tracheophyta</taxon>
        <taxon>Spermatophyta</taxon>
        <taxon>Magnoliopsida</taxon>
        <taxon>eudicotyledons</taxon>
        <taxon>Gunneridae</taxon>
        <taxon>Pentapetalae</taxon>
        <taxon>Caryophyllales</taxon>
        <taxon>Cactineae</taxon>
        <taxon>Cactaceae</taxon>
        <taxon>Cactoideae</taxon>
        <taxon>Echinocereeae</taxon>
        <taxon>Carnegiea</taxon>
    </lineage>
</organism>
<keyword evidence="3" id="KW-0732">Signal</keyword>
<keyword evidence="12" id="KW-1185">Reference proteome</keyword>
<keyword evidence="4" id="KW-0677">Repeat</keyword>
<keyword evidence="1" id="KW-0433">Leucine-rich repeat</keyword>
<evidence type="ECO:0000256" key="5">
    <source>
        <dbReference type="ARBA" id="ARBA00022989"/>
    </source>
</evidence>
<evidence type="ECO:0000256" key="6">
    <source>
        <dbReference type="ARBA" id="ARBA00023136"/>
    </source>
</evidence>
<dbReference type="SUPFAM" id="SSF52058">
    <property type="entry name" value="L domain-like"/>
    <property type="match status" value="1"/>
</dbReference>
<dbReference type="AlphaFoldDB" id="A0A9Q1GTB9"/>
<dbReference type="Gene3D" id="3.80.10.10">
    <property type="entry name" value="Ribonuclease Inhibitor"/>
    <property type="match status" value="1"/>
</dbReference>
<dbReference type="Gene3D" id="3.30.200.20">
    <property type="entry name" value="Phosphorylase Kinase, domain 1"/>
    <property type="match status" value="1"/>
</dbReference>
<feature type="compositionally biased region" description="Polar residues" evidence="8">
    <location>
        <begin position="278"/>
        <end position="287"/>
    </location>
</feature>
<evidence type="ECO:0000256" key="4">
    <source>
        <dbReference type="ARBA" id="ARBA00022737"/>
    </source>
</evidence>
<dbReference type="Pfam" id="PF07714">
    <property type="entry name" value="PK_Tyr_Ser-Thr"/>
    <property type="match status" value="1"/>
</dbReference>
<dbReference type="Pfam" id="PF00560">
    <property type="entry name" value="LRR_1"/>
    <property type="match status" value="2"/>
</dbReference>
<dbReference type="InterPro" id="IPR000719">
    <property type="entry name" value="Prot_kinase_dom"/>
</dbReference>
<dbReference type="GO" id="GO:0005524">
    <property type="term" value="F:ATP binding"/>
    <property type="evidence" value="ECO:0007669"/>
    <property type="project" value="InterPro"/>
</dbReference>
<evidence type="ECO:0000256" key="9">
    <source>
        <dbReference type="SAM" id="Phobius"/>
    </source>
</evidence>
<dbReference type="EMBL" id="JAKOGI010001548">
    <property type="protein sequence ID" value="KAJ8425082.1"/>
    <property type="molecule type" value="Genomic_DNA"/>
</dbReference>
<proteinExistence type="predicted"/>
<dbReference type="PANTHER" id="PTHR46084:SF4">
    <property type="entry name" value="PROTEIN KINASE DOMAIN-CONTAINING PROTEIN"/>
    <property type="match status" value="1"/>
</dbReference>
<feature type="region of interest" description="Disordered" evidence="8">
    <location>
        <begin position="226"/>
        <end position="327"/>
    </location>
</feature>
<evidence type="ECO:0000259" key="10">
    <source>
        <dbReference type="PROSITE" id="PS50011"/>
    </source>
</evidence>
<evidence type="ECO:0000256" key="2">
    <source>
        <dbReference type="ARBA" id="ARBA00022692"/>
    </source>
</evidence>
<evidence type="ECO:0000313" key="11">
    <source>
        <dbReference type="EMBL" id="KAJ8425082.1"/>
    </source>
</evidence>
<keyword evidence="2 9" id="KW-0812">Transmembrane</keyword>
<reference evidence="11" key="1">
    <citation type="submission" date="2022-04" db="EMBL/GenBank/DDBJ databases">
        <title>Carnegiea gigantea Genome sequencing and assembly v2.</title>
        <authorList>
            <person name="Copetti D."/>
            <person name="Sanderson M.J."/>
            <person name="Burquez A."/>
            <person name="Wojciechowski M.F."/>
        </authorList>
    </citation>
    <scope>NUCLEOTIDE SEQUENCE</scope>
    <source>
        <strain evidence="11">SGP5-SGP5p</strain>
        <tissue evidence="11">Aerial part</tissue>
    </source>
</reference>
<feature type="transmembrane region" description="Helical" evidence="9">
    <location>
        <begin position="336"/>
        <end position="359"/>
    </location>
</feature>
<name>A0A9Q1GTB9_9CARY</name>
<dbReference type="Pfam" id="PF08263">
    <property type="entry name" value="LRRNT_2"/>
    <property type="match status" value="1"/>
</dbReference>
<evidence type="ECO:0000313" key="12">
    <source>
        <dbReference type="Proteomes" id="UP001153076"/>
    </source>
</evidence>
<dbReference type="FunFam" id="3.30.200.20:FF:000489">
    <property type="entry name" value="Inactive receptor-like serine/threonine-protein kinase"/>
    <property type="match status" value="1"/>
</dbReference>
<evidence type="ECO:0000256" key="8">
    <source>
        <dbReference type="SAM" id="MobiDB-lite"/>
    </source>
</evidence>